<accession>A0A4R6CQ19</accession>
<name>A0A4R6CQ19_9LACO</name>
<dbReference type="EMBL" id="SCLX01000034">
    <property type="protein sequence ID" value="RXF57531.1"/>
    <property type="molecule type" value="Genomic_DNA"/>
</dbReference>
<comment type="caution">
    <text evidence="2">The sequence shown here is derived from an EMBL/GenBank/DDBJ whole genome shotgun (WGS) entry which is preliminary data.</text>
</comment>
<dbReference type="EMBL" id="NKLP01000272">
    <property type="protein sequence ID" value="TDN28682.1"/>
    <property type="molecule type" value="Genomic_DNA"/>
</dbReference>
<dbReference type="Proteomes" id="UP000289808">
    <property type="component" value="Unassembled WGS sequence"/>
</dbReference>
<dbReference type="AlphaFoldDB" id="A0A4R6CQ19"/>
<sequence length="191" mass="22388">MVRNSLEARQSQGKKQALAILDNYILSSGEKLGEHVKYCNECPVCKPILRLRSHVLMNDDTIAGVPYWQVVLMRSDTSQRISNYFPNKSEIIDPLTRDINRDTFIVCQLKGFNDQSIKDYFGIKSDRWNKFKMSYFKDWRQNKEEYLADLGPEAWDRWKEKHPDLCERVHANNVSYIKKDGQLHRVDSVAS</sequence>
<proteinExistence type="predicted"/>
<evidence type="ECO:0000313" key="1">
    <source>
        <dbReference type="EMBL" id="RXF57531.1"/>
    </source>
</evidence>
<evidence type="ECO:0000313" key="3">
    <source>
        <dbReference type="Proteomes" id="UP000289808"/>
    </source>
</evidence>
<dbReference type="RefSeq" id="WP_060462912.1">
    <property type="nucleotide sequence ID" value="NZ_CP083390.1"/>
</dbReference>
<reference evidence="1 3" key="2">
    <citation type="submission" date="2019-01" db="EMBL/GenBank/DDBJ databases">
        <title>The genome sequence of Lactobacillus crispatus L49.</title>
        <authorList>
            <person name="Zhong J."/>
            <person name="Zhang J."/>
        </authorList>
    </citation>
    <scope>NUCLEOTIDE SEQUENCE [LARGE SCALE GENOMIC DNA]</scope>
    <source>
        <strain evidence="1 3">L49</strain>
    </source>
</reference>
<dbReference type="Proteomes" id="UP000295195">
    <property type="component" value="Unassembled WGS sequence"/>
</dbReference>
<protein>
    <submittedName>
        <fullName evidence="2">Uncharacterized protein</fullName>
    </submittedName>
</protein>
<evidence type="ECO:0000313" key="2">
    <source>
        <dbReference type="EMBL" id="TDN28682.1"/>
    </source>
</evidence>
<reference evidence="2 4" key="1">
    <citation type="submission" date="2017-06" db="EMBL/GenBank/DDBJ databases">
        <authorList>
            <person name="Swanenburg J."/>
            <person name="Kort R."/>
        </authorList>
    </citation>
    <scope>NUCLEOTIDE SEQUENCE [LARGE SCALE GENOMIC DNA]</scope>
    <source>
        <strain evidence="2 4">RL05</strain>
    </source>
</reference>
<gene>
    <name evidence="2" type="ORF">CEE75_12635</name>
    <name evidence="1" type="ORF">ERD32_06675</name>
</gene>
<evidence type="ECO:0000313" key="4">
    <source>
        <dbReference type="Proteomes" id="UP000295195"/>
    </source>
</evidence>
<organism evidence="2 4">
    <name type="scientific">Lactobacillus crispatus</name>
    <dbReference type="NCBI Taxonomy" id="47770"/>
    <lineage>
        <taxon>Bacteria</taxon>
        <taxon>Bacillati</taxon>
        <taxon>Bacillota</taxon>
        <taxon>Bacilli</taxon>
        <taxon>Lactobacillales</taxon>
        <taxon>Lactobacillaceae</taxon>
        <taxon>Lactobacillus</taxon>
    </lineage>
</organism>